<dbReference type="GO" id="GO:0005634">
    <property type="term" value="C:nucleus"/>
    <property type="evidence" value="ECO:0007669"/>
    <property type="project" value="UniProtKB-SubCell"/>
</dbReference>
<dbReference type="Gene3D" id="1.10.1070.11">
    <property type="entry name" value="Phosphatidylinositol 3-/4-kinase, catalytic domain"/>
    <property type="match status" value="1"/>
</dbReference>
<keyword evidence="4" id="KW-0175">Coiled coil</keyword>
<feature type="region of interest" description="Disordered" evidence="5">
    <location>
        <begin position="384"/>
        <end position="421"/>
    </location>
</feature>
<accession>A0AB34IBP8</accession>
<feature type="region of interest" description="Disordered" evidence="5">
    <location>
        <begin position="1056"/>
        <end position="1076"/>
    </location>
</feature>
<gene>
    <name evidence="8" type="ORF">AB1Y20_017107</name>
</gene>
<keyword evidence="9" id="KW-1185">Reference proteome</keyword>
<feature type="region of interest" description="Disordered" evidence="5">
    <location>
        <begin position="1"/>
        <end position="25"/>
    </location>
</feature>
<feature type="compositionally biased region" description="Low complexity" evidence="5">
    <location>
        <begin position="1060"/>
        <end position="1071"/>
    </location>
</feature>
<feature type="coiled-coil region" evidence="4">
    <location>
        <begin position="919"/>
        <end position="946"/>
    </location>
</feature>
<organism evidence="8 9">
    <name type="scientific">Prymnesium parvum</name>
    <name type="common">Toxic golden alga</name>
    <dbReference type="NCBI Taxonomy" id="97485"/>
    <lineage>
        <taxon>Eukaryota</taxon>
        <taxon>Haptista</taxon>
        <taxon>Haptophyta</taxon>
        <taxon>Prymnesiophyceae</taxon>
        <taxon>Prymnesiales</taxon>
        <taxon>Prymnesiaceae</taxon>
        <taxon>Prymnesium</taxon>
    </lineage>
</organism>
<comment type="subcellular location">
    <subcellularLocation>
        <location evidence="1">Nucleus</location>
    </subcellularLocation>
</comment>
<evidence type="ECO:0000313" key="8">
    <source>
        <dbReference type="EMBL" id="KAL1495246.1"/>
    </source>
</evidence>
<dbReference type="PROSITE" id="PS51190">
    <property type="entry name" value="FATC"/>
    <property type="match status" value="1"/>
</dbReference>
<evidence type="ECO:0000256" key="3">
    <source>
        <dbReference type="ARBA" id="ARBA00023242"/>
    </source>
</evidence>
<feature type="compositionally biased region" description="Pro residues" evidence="5">
    <location>
        <begin position="195"/>
        <end position="207"/>
    </location>
</feature>
<sequence>MSFTSTMSSTASTTTTTTSTSSSFSSSPHYLPPLRSALPLAPQLIASLHASIEADHSAITSLELLLDSQGQPRPSPLLTPAQLCAGCTALLLLRAALCVLPGADEPMLRRVCALLRCLHRAVETDGEVGAALLPPLLAACVPLAAESEHVQQLLQARPPVLCRLSDPCHALTFLAPSTPFHASYSPLPPQFAATPLPPTFSTTPPPRSRSSRRCTSSSRWPQLASNQLAAEAGLPAALYLCSPACRLPQGELQLRAALSHTLASLSPPPPPHALPQLQRWLVAVAAAPRLPAAAAALAGHALGLAAPRRLPPPPPRRADAAVPLALHAALLCGGGGAVGRVIAALRRIGADAAAARGLGAAIDAIGAAAEQRCVRRHLAPYARAEGRGEGGGGAEDAEGAEEGVEEEGVEAEGVESDGVLAGGEGAASGEFDAPRLWEEEAWPAALAAAALSAAADPLLRACAAAAARDARLAAALLPAALHTRRRRRGGEERRAFWAAVEPLAAGEAAAAARLDVCALYFAEVAADESEGRAAEERAVVLAEEAGGRVGVGGEAEAEEGAGGGGGAALELARRDAQWRVAPRDEAAASGVAIASPLRSLGCFGLLQAVAHSARCAAEEVADDRYELQAQCEEAAWRLGSWQQATPLPEGSRFADEASLSSCRCDAHAAIAASLRCLRGGEDRRAASLLLLSSQRALAPLAARASAAGSSTAHALLQLLQLLAAASHALASPPLPPPPLPAAPFCRLEPLLALAAAVAREGGADGAYAAALLSAARHARRDGARRAAHAYLWRAQPSLPAAAAWGWRWQHAKLLWEGGGERKAEGMKMAQRLCAEMDEAAEARGEVAMHVRVLRSLGGWMEELRCESRSVIEKDFLDKAVCLAERHLGDEANAKTLLALGRFFERQYEGLLAQTGSSSFERLRSVRKSIELDLRRTKEQLAREEKRGSQAVGKLRAHMTKLARKLEADKPSSDEAAPYLYAAFDKYLCCLLRAPLASAAAAAAAAAATRLWTRHRADGNLAATLAEYLHERQLPTHAFAPLAPQLIARLGTSAAADDDGSSSSSSSSLFPSSLPPAHPSPHSFAPLLEQILTRLCAAPHAAGATLLHLLAHASPPADARRQLAVRRVLDALRLARPAFLQSVEALAAACVQFAAGEREPLLRLHQTADLSQLPLPLRRGGEGAAPRLLRFTSDFRQVGRGGSVRLSCVDEAGGKHRSLLKARPHGQFDARREALMAQAWAEVNTHLRRDARARRARLEARAPLALPVARGVALIEWVADASCMRAWLHKAHAHAVTSGRDTLSLHDCEARLSEAHARDSRGDAAHTPAAWAAITRGTRPLLHRFLWEGRGALDEWFERRLAFTTSLALGSILGWLFGLGQRSAAHLLLDQRTAALLHIGRQAILGERHAAESDTSAEAMPWRLTRELVAGLGPTGVEGLYRSSCEHTLRALQTDAASKALLTLLEAFVDEPMDGWAAARGGGAARLHRHLDAEVALLEVQRKLVGADEVGSVDAESRVQQLIQMATDESRLMRMPPSWEPWL</sequence>
<dbReference type="PANTHER" id="PTHR37079">
    <property type="entry name" value="SERINE/THREONINE-PROTEIN KINASE ATM"/>
    <property type="match status" value="1"/>
</dbReference>
<dbReference type="GO" id="GO:0004674">
    <property type="term" value="F:protein serine/threonine kinase activity"/>
    <property type="evidence" value="ECO:0007669"/>
    <property type="project" value="InterPro"/>
</dbReference>
<dbReference type="InterPro" id="IPR036940">
    <property type="entry name" value="PI3/4_kinase_cat_sf"/>
</dbReference>
<dbReference type="InterPro" id="IPR000403">
    <property type="entry name" value="PI3/4_kinase_cat_dom"/>
</dbReference>
<protein>
    <recommendedName>
        <fullName evidence="10">Non-specific serine/threonine protein kinase</fullName>
    </recommendedName>
</protein>
<evidence type="ECO:0000259" key="6">
    <source>
        <dbReference type="PROSITE" id="PS50290"/>
    </source>
</evidence>
<dbReference type="SMART" id="SM00146">
    <property type="entry name" value="PI3Kc"/>
    <property type="match status" value="1"/>
</dbReference>
<dbReference type="InterPro" id="IPR011009">
    <property type="entry name" value="Kinase-like_dom_sf"/>
</dbReference>
<feature type="region of interest" description="Disordered" evidence="5">
    <location>
        <begin position="194"/>
        <end position="218"/>
    </location>
</feature>
<dbReference type="PANTHER" id="PTHR37079:SF4">
    <property type="entry name" value="SERINE_THREONINE-PROTEIN KINASE ATM"/>
    <property type="match status" value="1"/>
</dbReference>
<evidence type="ECO:0000313" key="9">
    <source>
        <dbReference type="Proteomes" id="UP001515480"/>
    </source>
</evidence>
<name>A0AB34IBP8_PRYPA</name>
<comment type="caution">
    <text evidence="8">The sequence shown here is derived from an EMBL/GenBank/DDBJ whole genome shotgun (WGS) entry which is preliminary data.</text>
</comment>
<feature type="domain" description="PI3K/PI4K catalytic" evidence="6">
    <location>
        <begin position="1189"/>
        <end position="1516"/>
    </location>
</feature>
<feature type="domain" description="FATC" evidence="7">
    <location>
        <begin position="1510"/>
        <end position="1542"/>
    </location>
</feature>
<feature type="compositionally biased region" description="Acidic residues" evidence="5">
    <location>
        <begin position="395"/>
        <end position="415"/>
    </location>
</feature>
<keyword evidence="2" id="KW-0227">DNA damage</keyword>
<dbReference type="Proteomes" id="UP001515480">
    <property type="component" value="Unassembled WGS sequence"/>
</dbReference>
<keyword evidence="3" id="KW-0539">Nucleus</keyword>
<evidence type="ECO:0000256" key="5">
    <source>
        <dbReference type="SAM" id="MobiDB-lite"/>
    </source>
</evidence>
<evidence type="ECO:0000259" key="7">
    <source>
        <dbReference type="PROSITE" id="PS51190"/>
    </source>
</evidence>
<dbReference type="SUPFAM" id="SSF56112">
    <property type="entry name" value="Protein kinase-like (PK-like)"/>
    <property type="match status" value="1"/>
</dbReference>
<proteinExistence type="predicted"/>
<dbReference type="PROSITE" id="PS50290">
    <property type="entry name" value="PI3_4_KINASE_3"/>
    <property type="match status" value="1"/>
</dbReference>
<reference evidence="8 9" key="1">
    <citation type="journal article" date="2024" name="Science">
        <title>Giant polyketide synthase enzymes in the biosynthesis of giant marine polyether toxins.</title>
        <authorList>
            <person name="Fallon T.R."/>
            <person name="Shende V.V."/>
            <person name="Wierzbicki I.H."/>
            <person name="Pendleton A.L."/>
            <person name="Watervoot N.F."/>
            <person name="Auber R.P."/>
            <person name="Gonzalez D.J."/>
            <person name="Wisecaver J.H."/>
            <person name="Moore B.S."/>
        </authorList>
    </citation>
    <scope>NUCLEOTIDE SEQUENCE [LARGE SCALE GENOMIC DNA]</scope>
    <source>
        <strain evidence="8 9">12B1</strain>
    </source>
</reference>
<dbReference type="InterPro" id="IPR038980">
    <property type="entry name" value="ATM_plant"/>
</dbReference>
<dbReference type="Pfam" id="PF02260">
    <property type="entry name" value="FATC"/>
    <property type="match status" value="1"/>
</dbReference>
<dbReference type="EMBL" id="JBGBPQ010000033">
    <property type="protein sequence ID" value="KAL1495246.1"/>
    <property type="molecule type" value="Genomic_DNA"/>
</dbReference>
<evidence type="ECO:0000256" key="4">
    <source>
        <dbReference type="SAM" id="Coils"/>
    </source>
</evidence>
<dbReference type="Pfam" id="PF00454">
    <property type="entry name" value="PI3_PI4_kinase"/>
    <property type="match status" value="1"/>
</dbReference>
<evidence type="ECO:0008006" key="10">
    <source>
        <dbReference type="Google" id="ProtNLM"/>
    </source>
</evidence>
<evidence type="ECO:0000256" key="2">
    <source>
        <dbReference type="ARBA" id="ARBA00022763"/>
    </source>
</evidence>
<dbReference type="InterPro" id="IPR003152">
    <property type="entry name" value="FATC_dom"/>
</dbReference>
<dbReference type="GO" id="GO:0006974">
    <property type="term" value="P:DNA damage response"/>
    <property type="evidence" value="ECO:0007669"/>
    <property type="project" value="UniProtKB-KW"/>
</dbReference>
<dbReference type="SMART" id="SM01343">
    <property type="entry name" value="FATC"/>
    <property type="match status" value="1"/>
</dbReference>
<evidence type="ECO:0000256" key="1">
    <source>
        <dbReference type="ARBA" id="ARBA00004123"/>
    </source>
</evidence>